<organism evidence="2 3">
    <name type="scientific">Owenweeksia hongkongensis (strain DSM 17368 / CIP 108786 / JCM 12287 / NRRL B-23963 / UST20020801)</name>
    <dbReference type="NCBI Taxonomy" id="926562"/>
    <lineage>
        <taxon>Bacteria</taxon>
        <taxon>Pseudomonadati</taxon>
        <taxon>Bacteroidota</taxon>
        <taxon>Flavobacteriia</taxon>
        <taxon>Flavobacteriales</taxon>
        <taxon>Owenweeksiaceae</taxon>
        <taxon>Owenweeksia</taxon>
    </lineage>
</organism>
<reference evidence="2 3" key="1">
    <citation type="journal article" date="2012" name="Stand. Genomic Sci.">
        <title>Genome sequence of the orange-pigmented seawater bacterium Owenweeksia hongkongensis type strain (UST20020801(T)).</title>
        <authorList>
            <person name="Riedel T."/>
            <person name="Held B."/>
            <person name="Nolan M."/>
            <person name="Lucas S."/>
            <person name="Lapidus A."/>
            <person name="Tice H."/>
            <person name="Del Rio T.G."/>
            <person name="Cheng J.F."/>
            <person name="Han C."/>
            <person name="Tapia R."/>
            <person name="Goodwin L.A."/>
            <person name="Pitluck S."/>
            <person name="Liolios K."/>
            <person name="Mavromatis K."/>
            <person name="Pagani I."/>
            <person name="Ivanova N."/>
            <person name="Mikhailova N."/>
            <person name="Pati A."/>
            <person name="Chen A."/>
            <person name="Palaniappan K."/>
            <person name="Rohde M."/>
            <person name="Tindall B.J."/>
            <person name="Detter J.C."/>
            <person name="Goker M."/>
            <person name="Woyke T."/>
            <person name="Bristow J."/>
            <person name="Eisen J.A."/>
            <person name="Markowitz V."/>
            <person name="Hugenholtz P."/>
            <person name="Klenk H.P."/>
            <person name="Kyrpides N.C."/>
        </authorList>
    </citation>
    <scope>NUCLEOTIDE SEQUENCE</scope>
    <source>
        <strain evidence="3">DSM 17368 / JCM 12287 / NRRL B-23963</strain>
    </source>
</reference>
<evidence type="ECO:0000256" key="1">
    <source>
        <dbReference type="SAM" id="Coils"/>
    </source>
</evidence>
<dbReference type="KEGG" id="oho:Oweho_1650"/>
<dbReference type="OrthoDB" id="9839564at2"/>
<gene>
    <name evidence="2" type="ordered locus">Oweho_1650</name>
</gene>
<evidence type="ECO:0000313" key="3">
    <source>
        <dbReference type="Proteomes" id="UP000005631"/>
    </source>
</evidence>
<dbReference type="STRING" id="926562.Oweho_1650"/>
<keyword evidence="1" id="KW-0175">Coiled coil</keyword>
<sequence>MDKVKVLGGLVLAVMVIGCSNPAKEFKAELEAIDSLQTIVEINKAGIDSIDVEEMNALAEEVDRQYTFVTENFKDTTARDFWVRDVSYYKGVMKTFTHFASGQEKVKKELAENEKQLSTLRNSIEDGKLERPEVEKYLKEEVHAVQQTQMHYNKIVPNLADQRKLYKEFKPKMDSVEALIRATAE</sequence>
<dbReference type="Proteomes" id="UP000005631">
    <property type="component" value="Chromosome"/>
</dbReference>
<dbReference type="AlphaFoldDB" id="G8QZZ8"/>
<protein>
    <submittedName>
        <fullName evidence="2">Uncharacterized protein</fullName>
    </submittedName>
</protein>
<dbReference type="EMBL" id="CP003156">
    <property type="protein sequence ID" value="AEV32638.1"/>
    <property type="molecule type" value="Genomic_DNA"/>
</dbReference>
<dbReference type="PROSITE" id="PS51257">
    <property type="entry name" value="PROKAR_LIPOPROTEIN"/>
    <property type="match status" value="1"/>
</dbReference>
<proteinExistence type="predicted"/>
<dbReference type="HOGENOM" id="CLU_1459943_0_0_10"/>
<dbReference type="RefSeq" id="WP_014201994.1">
    <property type="nucleotide sequence ID" value="NC_016599.1"/>
</dbReference>
<accession>G8QZZ8</accession>
<feature type="coiled-coil region" evidence="1">
    <location>
        <begin position="103"/>
        <end position="130"/>
    </location>
</feature>
<evidence type="ECO:0000313" key="2">
    <source>
        <dbReference type="EMBL" id="AEV32638.1"/>
    </source>
</evidence>
<keyword evidence="3" id="KW-1185">Reference proteome</keyword>
<name>G8QZZ8_OWEHD</name>